<feature type="transmembrane region" description="Helical" evidence="1">
    <location>
        <begin position="106"/>
        <end position="125"/>
    </location>
</feature>
<keyword evidence="1" id="KW-1133">Transmembrane helix</keyword>
<evidence type="ECO:0000256" key="1">
    <source>
        <dbReference type="SAM" id="Phobius"/>
    </source>
</evidence>
<reference evidence="3" key="1">
    <citation type="submission" date="2020-05" db="EMBL/GenBank/DDBJ databases">
        <authorList>
            <person name="Zhu T."/>
            <person name="Keshari N."/>
            <person name="Lu X."/>
        </authorList>
    </citation>
    <scope>NUCLEOTIDE SEQUENCE</scope>
    <source>
        <strain evidence="3">NK1-12</strain>
    </source>
</reference>
<feature type="domain" description="2TM" evidence="2">
    <location>
        <begin position="67"/>
        <end position="145"/>
    </location>
</feature>
<dbReference type="AlphaFoldDB" id="A0AA96WC01"/>
<organism evidence="3">
    <name type="scientific">Leptolyngbya sp. NK1-12</name>
    <dbReference type="NCBI Taxonomy" id="2547451"/>
    <lineage>
        <taxon>Bacteria</taxon>
        <taxon>Bacillati</taxon>
        <taxon>Cyanobacteriota</taxon>
        <taxon>Cyanophyceae</taxon>
        <taxon>Leptolyngbyales</taxon>
        <taxon>Leptolyngbyaceae</taxon>
        <taxon>Leptolyngbya group</taxon>
        <taxon>Leptolyngbya</taxon>
    </lineage>
</organism>
<proteinExistence type="predicted"/>
<dbReference type="Pfam" id="PF13239">
    <property type="entry name" value="2TM"/>
    <property type="match status" value="1"/>
</dbReference>
<keyword evidence="1" id="KW-0812">Transmembrane</keyword>
<evidence type="ECO:0000313" key="3">
    <source>
        <dbReference type="EMBL" id="WNZ22288.1"/>
    </source>
</evidence>
<sequence length="158" mass="18160">MTTTPHETYYRSEDAQQILNLAIARQAEAGELTRTQLFEIAAELNIAPADILAAEQEWLAHQGKQAERQAFDRVRQGRFRSQAVKHLIFAGFFLALYLLFGGQFWLFPVFVGGVSLALSAWKTYFLSEDDYNQAFQQWRQRQRLKQTVTSLVNRCLGV</sequence>
<accession>A0AA96WC01</accession>
<dbReference type="RefSeq" id="WP_316433729.1">
    <property type="nucleotide sequence ID" value="NZ_CP053586.1"/>
</dbReference>
<dbReference type="EMBL" id="CP053586">
    <property type="protein sequence ID" value="WNZ22288.1"/>
    <property type="molecule type" value="Genomic_DNA"/>
</dbReference>
<evidence type="ECO:0000259" key="2">
    <source>
        <dbReference type="Pfam" id="PF13239"/>
    </source>
</evidence>
<dbReference type="InterPro" id="IPR025698">
    <property type="entry name" value="2TM_dom"/>
</dbReference>
<feature type="transmembrane region" description="Helical" evidence="1">
    <location>
        <begin position="83"/>
        <end position="100"/>
    </location>
</feature>
<gene>
    <name evidence="3" type="ORF">HJG54_05030</name>
</gene>
<protein>
    <submittedName>
        <fullName evidence="3">2TM domain-containing protein</fullName>
    </submittedName>
</protein>
<keyword evidence="1" id="KW-0472">Membrane</keyword>
<name>A0AA96WC01_9CYAN</name>